<dbReference type="Proteomes" id="UP000290288">
    <property type="component" value="Unassembled WGS sequence"/>
</dbReference>
<reference evidence="1 2" key="1">
    <citation type="submission" date="2019-01" db="EMBL/GenBank/DDBJ databases">
        <title>Draft genome sequence of Psathyrella aberdarensis IHI B618.</title>
        <authorList>
            <person name="Buettner E."/>
            <person name="Kellner H."/>
        </authorList>
    </citation>
    <scope>NUCLEOTIDE SEQUENCE [LARGE SCALE GENOMIC DNA]</scope>
    <source>
        <strain evidence="1 2">IHI B618</strain>
    </source>
</reference>
<sequence>MKWLECTIPFCTNVEELSLNFDRYYWIYNGDENNVQQHLRSGFLLPKVHRLRLQNIPAGSLDILSFLKTPRLVDLDIDIGDAGDDMDRELIDFVLEFIKRSNCEASLRYFRLRNVRLDAEQLADALRALPFLTHLTLDGVVVVEPNYSDAFELLKEDAPPSLPHLEALELLNLDPRFSEHSLLEFLESRRPFTMGSGGKPSFKGPPDTLKKLTMTFRPTKKGRQRIDTYDVIQVLEKWCGFSVHVGPR</sequence>
<dbReference type="InterPro" id="IPR032675">
    <property type="entry name" value="LRR_dom_sf"/>
</dbReference>
<dbReference type="Gene3D" id="3.80.10.10">
    <property type="entry name" value="Ribonuclease Inhibitor"/>
    <property type="match status" value="1"/>
</dbReference>
<evidence type="ECO:0000313" key="1">
    <source>
        <dbReference type="EMBL" id="RXW23641.1"/>
    </source>
</evidence>
<protein>
    <submittedName>
        <fullName evidence="1">Uncharacterized protein</fullName>
    </submittedName>
</protein>
<dbReference type="SUPFAM" id="SSF52047">
    <property type="entry name" value="RNI-like"/>
    <property type="match status" value="1"/>
</dbReference>
<dbReference type="OrthoDB" id="10366322at2759"/>
<keyword evidence="2" id="KW-1185">Reference proteome</keyword>
<evidence type="ECO:0000313" key="2">
    <source>
        <dbReference type="Proteomes" id="UP000290288"/>
    </source>
</evidence>
<dbReference type="AlphaFoldDB" id="A0A4Q2DV81"/>
<dbReference type="EMBL" id="SDEE01000036">
    <property type="protein sequence ID" value="RXW23641.1"/>
    <property type="molecule type" value="Genomic_DNA"/>
</dbReference>
<name>A0A4Q2DV81_9AGAR</name>
<accession>A0A4Q2DV81</accession>
<organism evidence="1 2">
    <name type="scientific">Candolleomyces aberdarensis</name>
    <dbReference type="NCBI Taxonomy" id="2316362"/>
    <lineage>
        <taxon>Eukaryota</taxon>
        <taxon>Fungi</taxon>
        <taxon>Dikarya</taxon>
        <taxon>Basidiomycota</taxon>
        <taxon>Agaricomycotina</taxon>
        <taxon>Agaricomycetes</taxon>
        <taxon>Agaricomycetidae</taxon>
        <taxon>Agaricales</taxon>
        <taxon>Agaricineae</taxon>
        <taxon>Psathyrellaceae</taxon>
        <taxon>Candolleomyces</taxon>
    </lineage>
</organism>
<comment type="caution">
    <text evidence="1">The sequence shown here is derived from an EMBL/GenBank/DDBJ whole genome shotgun (WGS) entry which is preliminary data.</text>
</comment>
<proteinExistence type="predicted"/>
<gene>
    <name evidence="1" type="ORF">EST38_g2201</name>
</gene>